<evidence type="ECO:0000256" key="4">
    <source>
        <dbReference type="ARBA" id="ARBA00022490"/>
    </source>
</evidence>
<dbReference type="PIRSF" id="PIRSF001529">
    <property type="entry name" value="Ser-tRNA-synth_IIa"/>
    <property type="match status" value="1"/>
</dbReference>
<feature type="domain" description="Aminoacyl-transfer RNA synthetases class-II family profile" evidence="15">
    <location>
        <begin position="175"/>
        <end position="413"/>
    </location>
</feature>
<dbReference type="InterPro" id="IPR015866">
    <property type="entry name" value="Ser-tRNA-synth_1_N"/>
</dbReference>
<evidence type="ECO:0000256" key="14">
    <source>
        <dbReference type="SAM" id="MobiDB-lite"/>
    </source>
</evidence>
<keyword evidence="7 12" id="KW-0067">ATP-binding</keyword>
<comment type="function">
    <text evidence="12">Catalyzes the attachment of serine to tRNA(Ser). Is also able to aminoacylate tRNA(Sec) with serine, to form the misacylated tRNA L-seryl-tRNA(Sec), which will be further converted into selenocysteinyl-tRNA(Sec).</text>
</comment>
<evidence type="ECO:0000259" key="15">
    <source>
        <dbReference type="PROSITE" id="PS50862"/>
    </source>
</evidence>
<keyword evidence="17" id="KW-1185">Reference proteome</keyword>
<feature type="coiled-coil region" evidence="13">
    <location>
        <begin position="64"/>
        <end position="105"/>
    </location>
</feature>
<feature type="region of interest" description="Disordered" evidence="14">
    <location>
        <begin position="106"/>
        <end position="138"/>
    </location>
</feature>
<comment type="caution">
    <text evidence="16">The sequence shown here is derived from an EMBL/GenBank/DDBJ whole genome shotgun (WGS) entry which is preliminary data.</text>
</comment>
<dbReference type="InterPro" id="IPR002314">
    <property type="entry name" value="aa-tRNA-synt_IIb"/>
</dbReference>
<comment type="caution">
    <text evidence="12">Lacks conserved residue(s) required for the propagation of feature annotation.</text>
</comment>
<evidence type="ECO:0000256" key="2">
    <source>
        <dbReference type="ARBA" id="ARBA00005045"/>
    </source>
</evidence>
<organism evidence="16 17">
    <name type="scientific">Actinomycetospora aeridis</name>
    <dbReference type="NCBI Taxonomy" id="3129231"/>
    <lineage>
        <taxon>Bacteria</taxon>
        <taxon>Bacillati</taxon>
        <taxon>Actinomycetota</taxon>
        <taxon>Actinomycetes</taxon>
        <taxon>Pseudonocardiales</taxon>
        <taxon>Pseudonocardiaceae</taxon>
        <taxon>Actinomycetospora</taxon>
    </lineage>
</organism>
<feature type="binding site" evidence="12">
    <location>
        <begin position="353"/>
        <end position="356"/>
    </location>
    <ligand>
        <name>ATP</name>
        <dbReference type="ChEBI" id="CHEBI:30616"/>
    </ligand>
</feature>
<dbReference type="SUPFAM" id="SSF55681">
    <property type="entry name" value="Class II aaRS and biotin synthetases"/>
    <property type="match status" value="1"/>
</dbReference>
<dbReference type="PRINTS" id="PR00981">
    <property type="entry name" value="TRNASYNTHSER"/>
</dbReference>
<dbReference type="NCBIfam" id="TIGR00414">
    <property type="entry name" value="serS"/>
    <property type="match status" value="1"/>
</dbReference>
<dbReference type="PANTHER" id="PTHR43697:SF1">
    <property type="entry name" value="SERINE--TRNA LIGASE"/>
    <property type="match status" value="1"/>
</dbReference>
<sequence>MHDARLLIELGGEAQRRLARRGYRLDLAGLEAMSSRRSAAIGAVDELRAESKRAAGEVGRAAKAGAASDEVDALKEHARALKDRIREAEDEVDAAETALRDLLLTVPNLPSDDAPDGDSEADAVEVRRSGEPPALGFTPRDHVEIGEAMGILDLGRAAKLSGARFSVTRGPGAVLERALASFFLALHTGRHGYTEFSVPYLVTAPTMTGTGQLPKFEEDLFRTGTGDRDLYLIPTAEVPLTAMHADEILETESLPRAYTSWTPCFRSEAGSYGRDTRGILRLHQFSKVELVRVCAADASRAELEVMLGHAEACLQELGLAYRVIRLAAGDMGFNAQLTYDIEVWLPSQDTYREISSVSDCGTFQARRSGIRSKDAQGHRGQVATLNGSGLPIGRTLAAVLEQCQAEDGSVTVPEALVPFTGFRRLLPDGTPETVL</sequence>
<keyword evidence="9 12" id="KW-0030">Aminoacyl-tRNA synthetase</keyword>
<keyword evidence="5 12" id="KW-0436">Ligase</keyword>
<evidence type="ECO:0000256" key="8">
    <source>
        <dbReference type="ARBA" id="ARBA00022917"/>
    </source>
</evidence>
<dbReference type="Pfam" id="PF02403">
    <property type="entry name" value="Seryl_tRNA_N"/>
    <property type="match status" value="1"/>
</dbReference>
<comment type="pathway">
    <text evidence="2 12">Aminoacyl-tRNA biosynthesis; selenocysteinyl-tRNA(Sec) biosynthesis; L-seryl-tRNA(Sec) from L-serine and tRNA(Sec): step 1/1.</text>
</comment>
<gene>
    <name evidence="12 16" type="primary">serS</name>
    <name evidence="16" type="ORF">WCD41_09815</name>
</gene>
<dbReference type="GO" id="GO:0004828">
    <property type="term" value="F:serine-tRNA ligase activity"/>
    <property type="evidence" value="ECO:0007669"/>
    <property type="project" value="UniProtKB-EC"/>
</dbReference>
<evidence type="ECO:0000256" key="10">
    <source>
        <dbReference type="ARBA" id="ARBA00047929"/>
    </source>
</evidence>
<dbReference type="CDD" id="cd00770">
    <property type="entry name" value="SerRS_core"/>
    <property type="match status" value="1"/>
</dbReference>
<evidence type="ECO:0000313" key="16">
    <source>
        <dbReference type="EMBL" id="MEJ2886745.1"/>
    </source>
</evidence>
<dbReference type="InterPro" id="IPR042103">
    <property type="entry name" value="SerRS_1_N_sf"/>
</dbReference>
<dbReference type="PANTHER" id="PTHR43697">
    <property type="entry name" value="SERYL-TRNA SYNTHETASE"/>
    <property type="match status" value="1"/>
</dbReference>
<dbReference type="Pfam" id="PF00587">
    <property type="entry name" value="tRNA-synt_2b"/>
    <property type="match status" value="1"/>
</dbReference>
<reference evidence="16 17" key="1">
    <citation type="submission" date="2024-03" db="EMBL/GenBank/DDBJ databases">
        <title>Actinomycetospora sp. OC33-EN06, a novel actinomycete isolated from wild orchid (Aerides multiflora).</title>
        <authorList>
            <person name="Suriyachadkun C."/>
        </authorList>
    </citation>
    <scope>NUCLEOTIDE SEQUENCE [LARGE SCALE GENOMIC DNA]</scope>
    <source>
        <strain evidence="16 17">OC33-EN06</strain>
    </source>
</reference>
<dbReference type="EMBL" id="JBBEGL010000002">
    <property type="protein sequence ID" value="MEJ2886745.1"/>
    <property type="molecule type" value="Genomic_DNA"/>
</dbReference>
<dbReference type="Gene3D" id="3.30.930.10">
    <property type="entry name" value="Bira Bifunctional Protein, Domain 2"/>
    <property type="match status" value="1"/>
</dbReference>
<keyword evidence="4 12" id="KW-0963">Cytoplasm</keyword>
<dbReference type="InterPro" id="IPR033729">
    <property type="entry name" value="SerRS_core"/>
</dbReference>
<evidence type="ECO:0000256" key="3">
    <source>
        <dbReference type="ARBA" id="ARBA00010728"/>
    </source>
</evidence>
<comment type="catalytic activity">
    <reaction evidence="10 12">
        <text>tRNA(Sec) + L-serine + ATP = L-seryl-tRNA(Sec) + AMP + diphosphate + H(+)</text>
        <dbReference type="Rhea" id="RHEA:42580"/>
        <dbReference type="Rhea" id="RHEA-COMP:9742"/>
        <dbReference type="Rhea" id="RHEA-COMP:10128"/>
        <dbReference type="ChEBI" id="CHEBI:15378"/>
        <dbReference type="ChEBI" id="CHEBI:30616"/>
        <dbReference type="ChEBI" id="CHEBI:33019"/>
        <dbReference type="ChEBI" id="CHEBI:33384"/>
        <dbReference type="ChEBI" id="CHEBI:78442"/>
        <dbReference type="ChEBI" id="CHEBI:78533"/>
        <dbReference type="ChEBI" id="CHEBI:456215"/>
        <dbReference type="EC" id="6.1.1.11"/>
    </reaction>
</comment>
<feature type="binding site" evidence="12">
    <location>
        <position position="388"/>
    </location>
    <ligand>
        <name>L-serine</name>
        <dbReference type="ChEBI" id="CHEBI:33384"/>
    </ligand>
</feature>
<evidence type="ECO:0000256" key="7">
    <source>
        <dbReference type="ARBA" id="ARBA00022840"/>
    </source>
</evidence>
<dbReference type="PROSITE" id="PS50862">
    <property type="entry name" value="AA_TRNA_LIGASE_II"/>
    <property type="match status" value="1"/>
</dbReference>
<keyword evidence="8 12" id="KW-0648">Protein biosynthesis</keyword>
<dbReference type="RefSeq" id="WP_337713207.1">
    <property type="nucleotide sequence ID" value="NZ_JBBEGL010000002.1"/>
</dbReference>
<evidence type="ECO:0000256" key="1">
    <source>
        <dbReference type="ARBA" id="ARBA00004496"/>
    </source>
</evidence>
<dbReference type="HAMAP" id="MF_00176">
    <property type="entry name" value="Ser_tRNA_synth_type1"/>
    <property type="match status" value="1"/>
</dbReference>
<dbReference type="InterPro" id="IPR010978">
    <property type="entry name" value="tRNA-bd_arm"/>
</dbReference>
<dbReference type="InterPro" id="IPR002317">
    <property type="entry name" value="Ser-tRNA-ligase_type_1"/>
</dbReference>
<evidence type="ECO:0000256" key="5">
    <source>
        <dbReference type="ARBA" id="ARBA00022598"/>
    </source>
</evidence>
<comment type="similarity">
    <text evidence="3 12">Belongs to the class-II aminoacyl-tRNA synthetase family. Type-1 seryl-tRNA synthetase subfamily.</text>
</comment>
<accession>A0ABU8N2Y5</accession>
<dbReference type="InterPro" id="IPR045864">
    <property type="entry name" value="aa-tRNA-synth_II/BPL/LPL"/>
</dbReference>
<evidence type="ECO:0000256" key="11">
    <source>
        <dbReference type="ARBA" id="ARBA00048823"/>
    </source>
</evidence>
<dbReference type="Gene3D" id="1.10.287.40">
    <property type="entry name" value="Serine-tRNA synthetase, tRNA binding domain"/>
    <property type="match status" value="1"/>
</dbReference>
<dbReference type="Proteomes" id="UP001370100">
    <property type="component" value="Unassembled WGS sequence"/>
</dbReference>
<feature type="binding site" evidence="12">
    <location>
        <position position="289"/>
    </location>
    <ligand>
        <name>L-serine</name>
        <dbReference type="ChEBI" id="CHEBI:33384"/>
    </ligand>
</feature>
<dbReference type="SUPFAM" id="SSF46589">
    <property type="entry name" value="tRNA-binding arm"/>
    <property type="match status" value="1"/>
</dbReference>
<evidence type="ECO:0000256" key="6">
    <source>
        <dbReference type="ARBA" id="ARBA00022741"/>
    </source>
</evidence>
<keyword evidence="13" id="KW-0175">Coiled coil</keyword>
<comment type="subcellular location">
    <subcellularLocation>
        <location evidence="1 12">Cytoplasm</location>
    </subcellularLocation>
</comment>
<comment type="catalytic activity">
    <reaction evidence="11 12">
        <text>tRNA(Ser) + L-serine + ATP = L-seryl-tRNA(Ser) + AMP + diphosphate + H(+)</text>
        <dbReference type="Rhea" id="RHEA:12292"/>
        <dbReference type="Rhea" id="RHEA-COMP:9669"/>
        <dbReference type="Rhea" id="RHEA-COMP:9703"/>
        <dbReference type="ChEBI" id="CHEBI:15378"/>
        <dbReference type="ChEBI" id="CHEBI:30616"/>
        <dbReference type="ChEBI" id="CHEBI:33019"/>
        <dbReference type="ChEBI" id="CHEBI:33384"/>
        <dbReference type="ChEBI" id="CHEBI:78442"/>
        <dbReference type="ChEBI" id="CHEBI:78533"/>
        <dbReference type="ChEBI" id="CHEBI:456215"/>
        <dbReference type="EC" id="6.1.1.11"/>
    </reaction>
</comment>
<evidence type="ECO:0000313" key="17">
    <source>
        <dbReference type="Proteomes" id="UP001370100"/>
    </source>
</evidence>
<dbReference type="InterPro" id="IPR006195">
    <property type="entry name" value="aa-tRNA-synth_II"/>
</dbReference>
<feature type="binding site" evidence="12">
    <location>
        <begin position="235"/>
        <end position="237"/>
    </location>
    <ligand>
        <name>L-serine</name>
        <dbReference type="ChEBI" id="CHEBI:33384"/>
    </ligand>
</feature>
<feature type="binding site" evidence="12">
    <location>
        <begin position="266"/>
        <end position="268"/>
    </location>
    <ligand>
        <name>ATP</name>
        <dbReference type="ChEBI" id="CHEBI:30616"/>
    </ligand>
</feature>
<proteinExistence type="inferred from homology"/>
<name>A0ABU8N2Y5_9PSEU</name>
<comment type="subunit">
    <text evidence="12">Homodimer. The tRNA molecule binds across the dimer.</text>
</comment>
<evidence type="ECO:0000256" key="12">
    <source>
        <dbReference type="HAMAP-Rule" id="MF_00176"/>
    </source>
</evidence>
<protein>
    <recommendedName>
        <fullName evidence="12">Serine--tRNA ligase</fullName>
        <ecNumber evidence="12">6.1.1.11</ecNumber>
    </recommendedName>
    <alternativeName>
        <fullName evidence="12">Seryl-tRNA synthetase</fullName>
        <shortName evidence="12">SerRS</shortName>
    </alternativeName>
    <alternativeName>
        <fullName evidence="12">Seryl-tRNA(Ser/Sec) synthetase</fullName>
    </alternativeName>
</protein>
<evidence type="ECO:0000256" key="13">
    <source>
        <dbReference type="SAM" id="Coils"/>
    </source>
</evidence>
<keyword evidence="6 12" id="KW-0547">Nucleotide-binding</keyword>
<evidence type="ECO:0000256" key="9">
    <source>
        <dbReference type="ARBA" id="ARBA00023146"/>
    </source>
</evidence>
<feature type="compositionally biased region" description="Acidic residues" evidence="14">
    <location>
        <begin position="113"/>
        <end position="123"/>
    </location>
</feature>
<dbReference type="EC" id="6.1.1.11" evidence="12"/>
<comment type="domain">
    <text evidence="12">Consists of two distinct domains, a catalytic core and a N-terminal extension that is involved in tRNA binding.</text>
</comment>